<reference evidence="1 2" key="1">
    <citation type="submission" date="2017-02" db="EMBL/GenBank/DDBJ databases">
        <authorList>
            <person name="Peterson S.W."/>
        </authorList>
    </citation>
    <scope>NUCLEOTIDE SEQUENCE [LARGE SCALE GENOMIC DNA]</scope>
    <source>
        <strain evidence="1 2">DSM 25262</strain>
    </source>
</reference>
<organism evidence="1 2">
    <name type="scientific">Ohtaekwangia koreensis</name>
    <dbReference type="NCBI Taxonomy" id="688867"/>
    <lineage>
        <taxon>Bacteria</taxon>
        <taxon>Pseudomonadati</taxon>
        <taxon>Bacteroidota</taxon>
        <taxon>Cytophagia</taxon>
        <taxon>Cytophagales</taxon>
        <taxon>Fulvivirgaceae</taxon>
        <taxon>Ohtaekwangia</taxon>
    </lineage>
</organism>
<protein>
    <submittedName>
        <fullName evidence="1">Uncharacterized protein</fullName>
    </submittedName>
</protein>
<name>A0A1T5M5A5_9BACT</name>
<proteinExistence type="predicted"/>
<evidence type="ECO:0000313" key="1">
    <source>
        <dbReference type="EMBL" id="SKC83421.1"/>
    </source>
</evidence>
<gene>
    <name evidence="1" type="ORF">SAMN05660236_4450</name>
</gene>
<accession>A0A1T5M5A5</accession>
<dbReference type="Proteomes" id="UP000190961">
    <property type="component" value="Unassembled WGS sequence"/>
</dbReference>
<keyword evidence="2" id="KW-1185">Reference proteome</keyword>
<dbReference type="EMBL" id="FUZU01000003">
    <property type="protein sequence ID" value="SKC83421.1"/>
    <property type="molecule type" value="Genomic_DNA"/>
</dbReference>
<dbReference type="AlphaFoldDB" id="A0A1T5M5A5"/>
<sequence>MKYGPDRIYSEFKIWQRFVHRQKRRNIYIPPRLHSGQDDPFGREWVPGVFVGLKKTITILELILGFSVFLYL</sequence>
<evidence type="ECO:0000313" key="2">
    <source>
        <dbReference type="Proteomes" id="UP000190961"/>
    </source>
</evidence>